<evidence type="ECO:0000259" key="2">
    <source>
        <dbReference type="Pfam" id="PF00339"/>
    </source>
</evidence>
<feature type="compositionally biased region" description="Basic and acidic residues" evidence="1">
    <location>
        <begin position="347"/>
        <end position="359"/>
    </location>
</feature>
<dbReference type="InterPro" id="IPR011021">
    <property type="entry name" value="Arrestin-like_N"/>
</dbReference>
<dbReference type="InterPro" id="IPR014752">
    <property type="entry name" value="Arrestin-like_C"/>
</dbReference>
<accession>A0A1X7RDE3</accession>
<dbReference type="PANTHER" id="PTHR31904">
    <property type="entry name" value="BYPASS OF STOP CODON PROTEIN 5-RELATED"/>
    <property type="match status" value="1"/>
</dbReference>
<dbReference type="Gene3D" id="2.60.40.640">
    <property type="match status" value="1"/>
</dbReference>
<dbReference type="PANTHER" id="PTHR31904:SF1">
    <property type="entry name" value="BYPASS OF STOP CODON PROTEIN 5-RELATED"/>
    <property type="match status" value="1"/>
</dbReference>
<feature type="domain" description="Arrestin-like N-terminal" evidence="2">
    <location>
        <begin position="30"/>
        <end position="135"/>
    </location>
</feature>
<feature type="compositionally biased region" description="Polar residues" evidence="1">
    <location>
        <begin position="361"/>
        <end position="374"/>
    </location>
</feature>
<dbReference type="InterPro" id="IPR039634">
    <property type="entry name" value="Bul1-like"/>
</dbReference>
<gene>
    <name evidence="3" type="ORF">ZT3D7_G385</name>
</gene>
<proteinExistence type="predicted"/>
<evidence type="ECO:0000313" key="4">
    <source>
        <dbReference type="Proteomes" id="UP000215127"/>
    </source>
</evidence>
<dbReference type="Proteomes" id="UP000215127">
    <property type="component" value="Chromosome 1"/>
</dbReference>
<dbReference type="STRING" id="1276538.A0A1X7RDE3"/>
<organism evidence="3 4">
    <name type="scientific">Zymoseptoria tritici (strain ST99CH_3D7)</name>
    <dbReference type="NCBI Taxonomy" id="1276538"/>
    <lineage>
        <taxon>Eukaryota</taxon>
        <taxon>Fungi</taxon>
        <taxon>Dikarya</taxon>
        <taxon>Ascomycota</taxon>
        <taxon>Pezizomycotina</taxon>
        <taxon>Dothideomycetes</taxon>
        <taxon>Dothideomycetidae</taxon>
        <taxon>Mycosphaerellales</taxon>
        <taxon>Mycosphaerellaceae</taxon>
        <taxon>Zymoseptoria</taxon>
    </lineage>
</organism>
<keyword evidence="4" id="KW-1185">Reference proteome</keyword>
<feature type="region of interest" description="Disordered" evidence="1">
    <location>
        <begin position="347"/>
        <end position="374"/>
    </location>
</feature>
<dbReference type="Pfam" id="PF00339">
    <property type="entry name" value="Arrestin_N"/>
    <property type="match status" value="1"/>
</dbReference>
<protein>
    <recommendedName>
        <fullName evidence="2">Arrestin-like N-terminal domain-containing protein</fullName>
    </recommendedName>
</protein>
<sequence>MATTQHFASSANDAPMQKIRSLYQGNRPDVKIRLNRERSVYTTLDQLDGVVTITCTSDISFDDVEIEFVGTSRTFVERLTTAAAISGRSEAFHQFLKLQQPDCREQYPADRVFRAGQKYEFPFVFVVPQHLLPRVCQHKAVSLAVRDAHLQLPPTFGDQEHEDSTVSDDMVPEMASIRYGVFARVSKNKDAAEGEAKPITIASKAKRLRVIPAHDEQPPLDVDGKDSEYTMRKERSIRKGVLKGKLGTLVMDANQPPSMVLQSHPTSDKQTTSRATIQLRFDPADSSCPPPRIGSLTSRLKVCTYFSSTARHTFPTKSSAITDLSQGMHSEQINLSSRCMAAVEWTKHDPKKAPSRRDSGMSISSTSMLPHPEPSSTYKAGSPYYVAALTVPLTLPSNKSFVPTFHSCLVSRIYQLKFELGLQTAGLGGTLDLKVPFQLSCESTSNGDASPRRGSVVTPAANEEESVDAYFAPRDVTNGPAPAYGLAGGVDMEDAPPGYSSFAPMRAVGTTLPVY</sequence>
<dbReference type="AlphaFoldDB" id="A0A1X7RDE3"/>
<dbReference type="EMBL" id="LT853692">
    <property type="protein sequence ID" value="SMQ45241.1"/>
    <property type="molecule type" value="Genomic_DNA"/>
</dbReference>
<evidence type="ECO:0000256" key="1">
    <source>
        <dbReference type="SAM" id="MobiDB-lite"/>
    </source>
</evidence>
<evidence type="ECO:0000313" key="3">
    <source>
        <dbReference type="EMBL" id="SMQ45241.1"/>
    </source>
</evidence>
<reference evidence="3 4" key="1">
    <citation type="submission" date="2016-06" db="EMBL/GenBank/DDBJ databases">
        <authorList>
            <person name="Kjaerup R.B."/>
            <person name="Dalgaard T.S."/>
            <person name="Juul-Madsen H.R."/>
        </authorList>
    </citation>
    <scope>NUCLEOTIDE SEQUENCE [LARGE SCALE GENOMIC DNA]</scope>
</reference>
<name>A0A1X7RDE3_ZYMT9</name>